<evidence type="ECO:0008006" key="4">
    <source>
        <dbReference type="Google" id="ProtNLM"/>
    </source>
</evidence>
<gene>
    <name evidence="2" type="ORF">SAMN02745108_01449</name>
</gene>
<feature type="signal peptide" evidence="1">
    <location>
        <begin position="1"/>
        <end position="20"/>
    </location>
</feature>
<accession>A0A1T4N0H2</accession>
<evidence type="ECO:0000313" key="3">
    <source>
        <dbReference type="Proteomes" id="UP000190449"/>
    </source>
</evidence>
<dbReference type="EMBL" id="FUWU01000021">
    <property type="protein sequence ID" value="SJZ72789.1"/>
    <property type="molecule type" value="Genomic_DNA"/>
</dbReference>
<proteinExistence type="predicted"/>
<evidence type="ECO:0000313" key="2">
    <source>
        <dbReference type="EMBL" id="SJZ72789.1"/>
    </source>
</evidence>
<sequence>MKKIALLKWSFLLFVALLLACCGEEMDAIADVDEKIGEQSRDNRYAAEREEEAYERMRCSEGYLDYSSCCSKYNLLCEQDCAYSEYPHYSEQECCSYYGIKCYSSSSSSYYGYSSSSSSYQSESEKCRLGTSAYSDSYCCSTYGYQCKSYLESSKSMKFCLTYFETENNWDGLGVGDPEISFTIYAITSAGQSTTIYTGKLLDKDNTKFWSGNSCTTKTIPALTQTIKVCPTVIDEDVSSDGDDNYSSRKCYSVFSIGYLKDYDEQEQSDYQNSDCTVKWEWYLY</sequence>
<protein>
    <recommendedName>
        <fullName evidence="4">Lipoprotein</fullName>
    </recommendedName>
</protein>
<keyword evidence="1" id="KW-0732">Signal</keyword>
<name>A0A1T4N0H2_9BACT</name>
<dbReference type="Proteomes" id="UP000190449">
    <property type="component" value="Unassembled WGS sequence"/>
</dbReference>
<dbReference type="AlphaFoldDB" id="A0A1T4N0H2"/>
<organism evidence="2 3">
    <name type="scientific">Fibrobacter intestinalis</name>
    <dbReference type="NCBI Taxonomy" id="28122"/>
    <lineage>
        <taxon>Bacteria</taxon>
        <taxon>Pseudomonadati</taxon>
        <taxon>Fibrobacterota</taxon>
        <taxon>Fibrobacteria</taxon>
        <taxon>Fibrobacterales</taxon>
        <taxon>Fibrobacteraceae</taxon>
        <taxon>Fibrobacter</taxon>
    </lineage>
</organism>
<evidence type="ECO:0000256" key="1">
    <source>
        <dbReference type="SAM" id="SignalP"/>
    </source>
</evidence>
<reference evidence="2 3" key="1">
    <citation type="submission" date="2017-02" db="EMBL/GenBank/DDBJ databases">
        <authorList>
            <person name="Peterson S.W."/>
        </authorList>
    </citation>
    <scope>NUCLEOTIDE SEQUENCE [LARGE SCALE GENOMIC DNA]</scope>
    <source>
        <strain evidence="2 3">ATCC 43854</strain>
    </source>
</reference>
<dbReference type="PROSITE" id="PS51257">
    <property type="entry name" value="PROKAR_LIPOPROTEIN"/>
    <property type="match status" value="1"/>
</dbReference>
<dbReference type="RefSeq" id="WP_078776394.1">
    <property type="nucleotide sequence ID" value="NZ_FUWU01000021.1"/>
</dbReference>
<dbReference type="STRING" id="28122.SAMN02745108_01449"/>
<feature type="chain" id="PRO_5012843327" description="Lipoprotein" evidence="1">
    <location>
        <begin position="21"/>
        <end position="285"/>
    </location>
</feature>